<comment type="caution">
    <text evidence="2">The sequence shown here is derived from an EMBL/GenBank/DDBJ whole genome shotgun (WGS) entry which is preliminary data.</text>
</comment>
<reference evidence="2 3" key="1">
    <citation type="submission" date="2019-12" db="EMBL/GenBank/DDBJ databases">
        <authorList>
            <person name="Huq M.A."/>
        </authorList>
    </citation>
    <scope>NUCLEOTIDE SEQUENCE [LARGE SCALE GENOMIC DNA]</scope>
    <source>
        <strain evidence="2 3">MAH-25</strain>
    </source>
</reference>
<accession>A0A6N8IQB9</accession>
<name>A0A6N8IQB9_9BURK</name>
<dbReference type="AlphaFoldDB" id="A0A6N8IQB9"/>
<dbReference type="Gene3D" id="2.60.120.10">
    <property type="entry name" value="Jelly Rolls"/>
    <property type="match status" value="1"/>
</dbReference>
<dbReference type="Proteomes" id="UP000469385">
    <property type="component" value="Unassembled WGS sequence"/>
</dbReference>
<gene>
    <name evidence="2" type="ORF">GON04_03410</name>
</gene>
<dbReference type="SUPFAM" id="SSF51182">
    <property type="entry name" value="RmlC-like cupins"/>
    <property type="match status" value="1"/>
</dbReference>
<keyword evidence="3" id="KW-1185">Reference proteome</keyword>
<dbReference type="InterPro" id="IPR013096">
    <property type="entry name" value="Cupin_2"/>
</dbReference>
<dbReference type="InterPro" id="IPR014710">
    <property type="entry name" value="RmlC-like_jellyroll"/>
</dbReference>
<evidence type="ECO:0000313" key="2">
    <source>
        <dbReference type="EMBL" id="MVQ28480.1"/>
    </source>
</evidence>
<evidence type="ECO:0000259" key="1">
    <source>
        <dbReference type="Pfam" id="PF07883"/>
    </source>
</evidence>
<feature type="domain" description="Cupin type-2" evidence="1">
    <location>
        <begin position="125"/>
        <end position="183"/>
    </location>
</feature>
<sequence>MRPHKENAVTAMVRRVVTGHDANGKAIVLSDGPSPFIHTTPLRPGYVSTDIFRTLETPASIAGETAETTLGPRRQLPTPRGSVIRVNVFPPDRGSLDGMDVTTSSQLFESLGNPAGHTYAASGRHPLMHRTETIDYAIVLDGEITMLLDDSEVVLRAGDILVQCGTNHAWSNRSDAPATVVFVLIDGKYEDDLAQRLPSGHG</sequence>
<dbReference type="Pfam" id="PF07883">
    <property type="entry name" value="Cupin_2"/>
    <property type="match status" value="1"/>
</dbReference>
<evidence type="ECO:0000313" key="3">
    <source>
        <dbReference type="Proteomes" id="UP000469385"/>
    </source>
</evidence>
<organism evidence="2 3">
    <name type="scientific">Ramlibacter pinisoli</name>
    <dbReference type="NCBI Taxonomy" id="2682844"/>
    <lineage>
        <taxon>Bacteria</taxon>
        <taxon>Pseudomonadati</taxon>
        <taxon>Pseudomonadota</taxon>
        <taxon>Betaproteobacteria</taxon>
        <taxon>Burkholderiales</taxon>
        <taxon>Comamonadaceae</taxon>
        <taxon>Ramlibacter</taxon>
    </lineage>
</organism>
<dbReference type="InterPro" id="IPR011051">
    <property type="entry name" value="RmlC_Cupin_sf"/>
</dbReference>
<dbReference type="CDD" id="cd02231">
    <property type="entry name" value="cupin_BLL6423-like"/>
    <property type="match status" value="1"/>
</dbReference>
<proteinExistence type="predicted"/>
<dbReference type="InterPro" id="IPR047142">
    <property type="entry name" value="OryJ/VirC-like"/>
</dbReference>
<dbReference type="EMBL" id="WSEL01000003">
    <property type="protein sequence ID" value="MVQ28480.1"/>
    <property type="molecule type" value="Genomic_DNA"/>
</dbReference>
<protein>
    <submittedName>
        <fullName evidence="2">Cupin domain-containing protein</fullName>
    </submittedName>
</protein>
<dbReference type="Gene3D" id="2.20.70.150">
    <property type="match status" value="1"/>
</dbReference>
<dbReference type="PANTHER" id="PTHR36156">
    <property type="entry name" value="SLR2101 PROTEIN"/>
    <property type="match status" value="1"/>
</dbReference>
<dbReference type="PANTHER" id="PTHR36156:SF2">
    <property type="entry name" value="CUPIN TYPE-2 DOMAIN-CONTAINING PROTEIN"/>
    <property type="match status" value="1"/>
</dbReference>